<dbReference type="PANTHER" id="PTHR43829">
    <property type="entry name" value="AQUAPORIN OR AQUAGLYCEROPORIN RELATED"/>
    <property type="match status" value="1"/>
</dbReference>
<dbReference type="SUPFAM" id="SSF81338">
    <property type="entry name" value="Aquaporin-like"/>
    <property type="match status" value="1"/>
</dbReference>
<name>A0A1K1Q9C9_SELRU</name>
<feature type="transmembrane region" description="Helical" evidence="8">
    <location>
        <begin position="43"/>
        <end position="65"/>
    </location>
</feature>
<feature type="transmembrane region" description="Helical" evidence="8">
    <location>
        <begin position="170"/>
        <end position="193"/>
    </location>
</feature>
<comment type="similarity">
    <text evidence="2 7">Belongs to the MIP/aquaporin (TC 1.A.8) family.</text>
</comment>
<reference evidence="11" key="2">
    <citation type="submission" date="2016-11" db="EMBL/GenBank/DDBJ databases">
        <authorList>
            <person name="Jaros S."/>
            <person name="Januszkiewicz K."/>
            <person name="Wedrychowicz H."/>
        </authorList>
    </citation>
    <scope>NUCLEOTIDE SEQUENCE [LARGE SCALE GENOMIC DNA]</scope>
    <source>
        <strain evidence="11">C3</strain>
    </source>
</reference>
<dbReference type="Pfam" id="PF00230">
    <property type="entry name" value="MIP"/>
    <property type="match status" value="1"/>
</dbReference>
<evidence type="ECO:0000256" key="1">
    <source>
        <dbReference type="ARBA" id="ARBA00004141"/>
    </source>
</evidence>
<gene>
    <name evidence="11" type="ORF">SAMN02910323_2472</name>
    <name evidence="10" type="ORF">SAMN05216587_107138</name>
    <name evidence="9" type="ORF">SAMN05660648_02529</name>
</gene>
<dbReference type="PRINTS" id="PR00783">
    <property type="entry name" value="MINTRINSICP"/>
</dbReference>
<evidence type="ECO:0000256" key="7">
    <source>
        <dbReference type="RuleBase" id="RU000477"/>
    </source>
</evidence>
<evidence type="ECO:0000256" key="2">
    <source>
        <dbReference type="ARBA" id="ARBA00006175"/>
    </source>
</evidence>
<feature type="transmembrane region" description="Helical" evidence="8">
    <location>
        <begin position="218"/>
        <end position="239"/>
    </location>
</feature>
<reference evidence="13 14" key="1">
    <citation type="submission" date="2016-10" db="EMBL/GenBank/DDBJ databases">
        <authorList>
            <person name="de Groot N.N."/>
        </authorList>
    </citation>
    <scope>NUCLEOTIDE SEQUENCE [LARGE SCALE GENOMIC DNA]</scope>
    <source>
        <strain evidence="9 13">DSM 2872</strain>
        <strain evidence="10 14">L14</strain>
    </source>
</reference>
<dbReference type="RefSeq" id="WP_026759804.1">
    <property type="nucleotide sequence ID" value="NZ_FNQG01000012.1"/>
</dbReference>
<comment type="subcellular location">
    <subcellularLocation>
        <location evidence="1">Membrane</location>
        <topology evidence="1">Multi-pass membrane protein</topology>
    </subcellularLocation>
</comment>
<dbReference type="Gene3D" id="1.20.1080.10">
    <property type="entry name" value="Glycerol uptake facilitator protein"/>
    <property type="match status" value="1"/>
</dbReference>
<evidence type="ECO:0000256" key="3">
    <source>
        <dbReference type="ARBA" id="ARBA00022448"/>
    </source>
</evidence>
<keyword evidence="12" id="KW-1185">Reference proteome</keyword>
<dbReference type="EMBL" id="FPJA01000010">
    <property type="protein sequence ID" value="SFW56309.1"/>
    <property type="molecule type" value="Genomic_DNA"/>
</dbReference>
<keyword evidence="6 8" id="KW-0472">Membrane</keyword>
<keyword evidence="3 7" id="KW-0813">Transport</keyword>
<dbReference type="EMBL" id="FNQG01000012">
    <property type="protein sequence ID" value="SEA25557.1"/>
    <property type="molecule type" value="Genomic_DNA"/>
</dbReference>
<protein>
    <submittedName>
        <fullName evidence="11">Glycerol uptake facilitator protein</fullName>
    </submittedName>
</protein>
<evidence type="ECO:0000256" key="4">
    <source>
        <dbReference type="ARBA" id="ARBA00022692"/>
    </source>
</evidence>
<dbReference type="AlphaFoldDB" id="A0A1K1Q9C9"/>
<feature type="transmembrane region" description="Helical" evidence="8">
    <location>
        <begin position="12"/>
        <end position="31"/>
    </location>
</feature>
<evidence type="ECO:0000313" key="10">
    <source>
        <dbReference type="EMBL" id="SFB04469.1"/>
    </source>
</evidence>
<dbReference type="GO" id="GO:0005886">
    <property type="term" value="C:plasma membrane"/>
    <property type="evidence" value="ECO:0007669"/>
    <property type="project" value="TreeGrafter"/>
</dbReference>
<dbReference type="GO" id="GO:0015254">
    <property type="term" value="F:glycerol channel activity"/>
    <property type="evidence" value="ECO:0007669"/>
    <property type="project" value="TreeGrafter"/>
</dbReference>
<reference evidence="12" key="3">
    <citation type="submission" date="2016-11" db="EMBL/GenBank/DDBJ databases">
        <authorList>
            <person name="Varghese N."/>
            <person name="Submissions S."/>
        </authorList>
    </citation>
    <scope>NUCLEOTIDE SEQUENCE [LARGE SCALE GENOMIC DNA]</scope>
    <source>
        <strain evidence="12">C3</strain>
    </source>
</reference>
<proteinExistence type="inferred from homology"/>
<dbReference type="OrthoDB" id="9807293at2"/>
<dbReference type="Proteomes" id="UP000183843">
    <property type="component" value="Unassembled WGS sequence"/>
</dbReference>
<evidence type="ECO:0000256" key="8">
    <source>
        <dbReference type="SAM" id="Phobius"/>
    </source>
</evidence>
<keyword evidence="5 8" id="KW-1133">Transmembrane helix</keyword>
<dbReference type="InterPro" id="IPR050363">
    <property type="entry name" value="MIP/Aquaporin"/>
</dbReference>
<evidence type="ECO:0000313" key="12">
    <source>
        <dbReference type="Proteomes" id="UP000182958"/>
    </source>
</evidence>
<feature type="transmembrane region" description="Helical" evidence="8">
    <location>
        <begin position="137"/>
        <end position="158"/>
    </location>
</feature>
<sequence length="246" mass="25533">MVTGTENLFGEFMGTMVLLVFGCGVCANMTLTKSKGQGGGWICIGFGWAFAVTLGVFTATTLGAPQGDLNPAVTLAKMMAGIYTFNQFVMTSIVQILGGIVGAAIVWLAYLPHWAETEDPAAKLGVFSTGPAIRNPAANFLCEAIATFFLMFVIWMIFSKPVGTLVPGYGPYIVGILILALGLSLGGPTGYAMNPARDLGPRIAHAILPIAGKGSSDWGYAWIPVVAPLCGALVAYLVASSCGVLG</sequence>
<dbReference type="PANTHER" id="PTHR43829:SF9">
    <property type="entry name" value="AQUAPORIN-9"/>
    <property type="match status" value="1"/>
</dbReference>
<dbReference type="Proteomes" id="UP000183469">
    <property type="component" value="Unassembled WGS sequence"/>
</dbReference>
<dbReference type="InterPro" id="IPR000425">
    <property type="entry name" value="MIP"/>
</dbReference>
<dbReference type="InterPro" id="IPR023271">
    <property type="entry name" value="Aquaporin-like"/>
</dbReference>
<evidence type="ECO:0000313" key="11">
    <source>
        <dbReference type="EMBL" id="SFW56309.1"/>
    </source>
</evidence>
<feature type="transmembrane region" description="Helical" evidence="8">
    <location>
        <begin position="85"/>
        <end position="110"/>
    </location>
</feature>
<evidence type="ECO:0000313" key="14">
    <source>
        <dbReference type="Proteomes" id="UP000183843"/>
    </source>
</evidence>
<evidence type="ECO:0000256" key="5">
    <source>
        <dbReference type="ARBA" id="ARBA00022989"/>
    </source>
</evidence>
<accession>A0A1K1Q9C9</accession>
<keyword evidence="4 7" id="KW-0812">Transmembrane</keyword>
<evidence type="ECO:0000313" key="9">
    <source>
        <dbReference type="EMBL" id="SEA25557.1"/>
    </source>
</evidence>
<evidence type="ECO:0000256" key="6">
    <source>
        <dbReference type="ARBA" id="ARBA00023136"/>
    </source>
</evidence>
<dbReference type="EMBL" id="FOJX01000007">
    <property type="protein sequence ID" value="SFB04469.1"/>
    <property type="molecule type" value="Genomic_DNA"/>
</dbReference>
<evidence type="ECO:0000313" key="13">
    <source>
        <dbReference type="Proteomes" id="UP000183469"/>
    </source>
</evidence>
<dbReference type="Proteomes" id="UP000182958">
    <property type="component" value="Unassembled WGS sequence"/>
</dbReference>
<organism evidence="11 12">
    <name type="scientific">Selenomonas ruminantium</name>
    <dbReference type="NCBI Taxonomy" id="971"/>
    <lineage>
        <taxon>Bacteria</taxon>
        <taxon>Bacillati</taxon>
        <taxon>Bacillota</taxon>
        <taxon>Negativicutes</taxon>
        <taxon>Selenomonadales</taxon>
        <taxon>Selenomonadaceae</taxon>
        <taxon>Selenomonas</taxon>
    </lineage>
</organism>